<dbReference type="PANTHER" id="PTHR45138:SF9">
    <property type="entry name" value="DIGUANYLATE CYCLASE DGCM-RELATED"/>
    <property type="match status" value="1"/>
</dbReference>
<dbReference type="GO" id="GO:0052621">
    <property type="term" value="F:diguanylate cyclase activity"/>
    <property type="evidence" value="ECO:0007669"/>
    <property type="project" value="UniProtKB-EC"/>
</dbReference>
<dbReference type="EMBL" id="VSSQ01047418">
    <property type="protein sequence ID" value="MPN01404.1"/>
    <property type="molecule type" value="Genomic_DNA"/>
</dbReference>
<accession>A0A645EL41</accession>
<dbReference type="CDD" id="cd01949">
    <property type="entry name" value="GGDEF"/>
    <property type="match status" value="1"/>
</dbReference>
<dbReference type="GO" id="GO:1902201">
    <property type="term" value="P:negative regulation of bacterial-type flagellum-dependent cell motility"/>
    <property type="evidence" value="ECO:0007669"/>
    <property type="project" value="TreeGrafter"/>
</dbReference>
<dbReference type="InterPro" id="IPR043128">
    <property type="entry name" value="Rev_trsase/Diguanyl_cyclase"/>
</dbReference>
<dbReference type="PROSITE" id="PS50887">
    <property type="entry name" value="GGDEF"/>
    <property type="match status" value="1"/>
</dbReference>
<reference evidence="2" key="1">
    <citation type="submission" date="2019-08" db="EMBL/GenBank/DDBJ databases">
        <authorList>
            <person name="Kucharzyk K."/>
            <person name="Murdoch R.W."/>
            <person name="Higgins S."/>
            <person name="Loffler F."/>
        </authorList>
    </citation>
    <scope>NUCLEOTIDE SEQUENCE</scope>
</reference>
<organism evidence="2">
    <name type="scientific">bioreactor metagenome</name>
    <dbReference type="NCBI Taxonomy" id="1076179"/>
    <lineage>
        <taxon>unclassified sequences</taxon>
        <taxon>metagenomes</taxon>
        <taxon>ecological metagenomes</taxon>
    </lineage>
</organism>
<protein>
    <submittedName>
        <fullName evidence="2">Diguanylate cyclase DosC</fullName>
        <ecNumber evidence="2">2.7.7.65</ecNumber>
    </submittedName>
</protein>
<dbReference type="EC" id="2.7.7.65" evidence="2"/>
<dbReference type="SMART" id="SM00267">
    <property type="entry name" value="GGDEF"/>
    <property type="match status" value="1"/>
</dbReference>
<sequence>MRTALLFIDVDDFKNINDTYGHLVGDAVLKELAACIKNNVRIANDAVRFGGDEFVIVLENVSAEEAYLVAERIRSCAGELEFSGAESAFHITLSIGLIEGAAPLNELLEKADHAMYTSKSKGKNNTTIFSENSADGAFHMKLN</sequence>
<evidence type="ECO:0000259" key="1">
    <source>
        <dbReference type="PROSITE" id="PS50887"/>
    </source>
</evidence>
<dbReference type="Pfam" id="PF00990">
    <property type="entry name" value="GGDEF"/>
    <property type="match status" value="1"/>
</dbReference>
<evidence type="ECO:0000313" key="2">
    <source>
        <dbReference type="EMBL" id="MPN01404.1"/>
    </source>
</evidence>
<gene>
    <name evidence="2" type="primary">dosC_6</name>
    <name evidence="2" type="ORF">SDC9_148613</name>
</gene>
<dbReference type="GO" id="GO:0005886">
    <property type="term" value="C:plasma membrane"/>
    <property type="evidence" value="ECO:0007669"/>
    <property type="project" value="TreeGrafter"/>
</dbReference>
<keyword evidence="2" id="KW-0808">Transferase</keyword>
<name>A0A645EL41_9ZZZZ</name>
<keyword evidence="2" id="KW-0548">Nucleotidyltransferase</keyword>
<dbReference type="InterPro" id="IPR050469">
    <property type="entry name" value="Diguanylate_Cyclase"/>
</dbReference>
<proteinExistence type="predicted"/>
<dbReference type="PANTHER" id="PTHR45138">
    <property type="entry name" value="REGULATORY COMPONENTS OF SENSORY TRANSDUCTION SYSTEM"/>
    <property type="match status" value="1"/>
</dbReference>
<dbReference type="GO" id="GO:0043709">
    <property type="term" value="P:cell adhesion involved in single-species biofilm formation"/>
    <property type="evidence" value="ECO:0007669"/>
    <property type="project" value="TreeGrafter"/>
</dbReference>
<dbReference type="AlphaFoldDB" id="A0A645EL41"/>
<feature type="domain" description="GGDEF" evidence="1">
    <location>
        <begin position="1"/>
        <end position="131"/>
    </location>
</feature>
<dbReference type="InterPro" id="IPR029787">
    <property type="entry name" value="Nucleotide_cyclase"/>
</dbReference>
<dbReference type="SUPFAM" id="SSF55073">
    <property type="entry name" value="Nucleotide cyclase"/>
    <property type="match status" value="1"/>
</dbReference>
<comment type="caution">
    <text evidence="2">The sequence shown here is derived from an EMBL/GenBank/DDBJ whole genome shotgun (WGS) entry which is preliminary data.</text>
</comment>
<dbReference type="Gene3D" id="3.30.70.270">
    <property type="match status" value="1"/>
</dbReference>
<dbReference type="NCBIfam" id="TIGR00254">
    <property type="entry name" value="GGDEF"/>
    <property type="match status" value="1"/>
</dbReference>
<dbReference type="InterPro" id="IPR000160">
    <property type="entry name" value="GGDEF_dom"/>
</dbReference>